<evidence type="ECO:0000313" key="4">
    <source>
        <dbReference type="Proteomes" id="UP000274661"/>
    </source>
</evidence>
<dbReference type="SMART" id="SM00228">
    <property type="entry name" value="PDZ"/>
    <property type="match status" value="1"/>
</dbReference>
<keyword evidence="1" id="KW-0472">Membrane</keyword>
<reference evidence="3 4" key="1">
    <citation type="submission" date="2018-12" db="EMBL/GenBank/DDBJ databases">
        <title>Sphingomonas sp. HMF7854 Genome sequencing and assembly.</title>
        <authorList>
            <person name="Cha I."/>
            <person name="Kang H."/>
            <person name="Kim H."/>
            <person name="Kang J."/>
            <person name="Joh K."/>
        </authorList>
    </citation>
    <scope>NUCLEOTIDE SEQUENCE [LARGE SCALE GENOMIC DNA]</scope>
    <source>
        <strain evidence="3 4">HMF7854</strain>
    </source>
</reference>
<comment type="caution">
    <text evidence="3">The sequence shown here is derived from an EMBL/GenBank/DDBJ whole genome shotgun (WGS) entry which is preliminary data.</text>
</comment>
<keyword evidence="4" id="KW-1185">Reference proteome</keyword>
<dbReference type="OrthoDB" id="7441153at2"/>
<dbReference type="PROSITE" id="PS50106">
    <property type="entry name" value="PDZ"/>
    <property type="match status" value="1"/>
</dbReference>
<dbReference type="InterPro" id="IPR001478">
    <property type="entry name" value="PDZ"/>
</dbReference>
<gene>
    <name evidence="3" type="ORF">HMF7854_07650</name>
</gene>
<feature type="domain" description="PDZ" evidence="2">
    <location>
        <begin position="56"/>
        <end position="123"/>
    </location>
</feature>
<dbReference type="Gene3D" id="2.30.42.10">
    <property type="match status" value="1"/>
</dbReference>
<keyword evidence="1" id="KW-0812">Transmembrane</keyword>
<protein>
    <submittedName>
        <fullName evidence="3">PDZ domain-containing protein</fullName>
    </submittedName>
</protein>
<evidence type="ECO:0000313" key="3">
    <source>
        <dbReference type="EMBL" id="RST30720.1"/>
    </source>
</evidence>
<evidence type="ECO:0000256" key="1">
    <source>
        <dbReference type="SAM" id="Phobius"/>
    </source>
</evidence>
<sequence length="154" mass="16475">MSWPALRCSRDRAFPSRLPARSAMPTERGFPFAWLVVGASLVILLVLVCAVSLSGPLHLLQQGQPQTALGMTLSQGDRQGGVLVTSLQQRGPAERGGIEVGDRIISVDHRPAMSAAAVGDAVRSSPSNMIHLQVMHDGREHVVQLSRQGSPHES</sequence>
<dbReference type="InterPro" id="IPR036034">
    <property type="entry name" value="PDZ_sf"/>
</dbReference>
<evidence type="ECO:0000259" key="2">
    <source>
        <dbReference type="PROSITE" id="PS50106"/>
    </source>
</evidence>
<name>A0A3R9WQ63_9SPHN</name>
<organism evidence="3 4">
    <name type="scientific">Sphingomonas ginkgonis</name>
    <dbReference type="NCBI Taxonomy" id="2315330"/>
    <lineage>
        <taxon>Bacteria</taxon>
        <taxon>Pseudomonadati</taxon>
        <taxon>Pseudomonadota</taxon>
        <taxon>Alphaproteobacteria</taxon>
        <taxon>Sphingomonadales</taxon>
        <taxon>Sphingomonadaceae</taxon>
        <taxon>Sphingomonas</taxon>
    </lineage>
</organism>
<dbReference type="Proteomes" id="UP000274661">
    <property type="component" value="Unassembled WGS sequence"/>
</dbReference>
<feature type="transmembrane region" description="Helical" evidence="1">
    <location>
        <begin position="32"/>
        <end position="53"/>
    </location>
</feature>
<dbReference type="SUPFAM" id="SSF50156">
    <property type="entry name" value="PDZ domain-like"/>
    <property type="match status" value="1"/>
</dbReference>
<keyword evidence="1" id="KW-1133">Transmembrane helix</keyword>
<accession>A0A3R9WQ63</accession>
<dbReference type="Pfam" id="PF00595">
    <property type="entry name" value="PDZ"/>
    <property type="match status" value="1"/>
</dbReference>
<dbReference type="EMBL" id="RWJF01000001">
    <property type="protein sequence ID" value="RST30720.1"/>
    <property type="molecule type" value="Genomic_DNA"/>
</dbReference>
<proteinExistence type="predicted"/>
<dbReference type="AlphaFoldDB" id="A0A3R9WQ63"/>